<sequence>MASSTQVQNTSLWLAPQSGARLVGYVPEDDETRTRLERLRPVAGEDHPPAAAGDGHRRPRPRPSRAPKR</sequence>
<comment type="caution">
    <text evidence="2">The sequence shown here is derived from an EMBL/GenBank/DDBJ whole genome shotgun (WGS) entry which is preliminary data.</text>
</comment>
<keyword evidence="3" id="KW-1185">Reference proteome</keyword>
<dbReference type="Proteomes" id="UP001589627">
    <property type="component" value="Unassembled WGS sequence"/>
</dbReference>
<evidence type="ECO:0000256" key="1">
    <source>
        <dbReference type="SAM" id="MobiDB-lite"/>
    </source>
</evidence>
<accession>A0ABV5YYE6</accession>
<feature type="non-terminal residue" evidence="2">
    <location>
        <position position="69"/>
    </location>
</feature>
<feature type="region of interest" description="Disordered" evidence="1">
    <location>
        <begin position="1"/>
        <end position="69"/>
    </location>
</feature>
<feature type="compositionally biased region" description="Basic and acidic residues" evidence="1">
    <location>
        <begin position="32"/>
        <end position="48"/>
    </location>
</feature>
<evidence type="ECO:0000313" key="3">
    <source>
        <dbReference type="Proteomes" id="UP001589627"/>
    </source>
</evidence>
<feature type="compositionally biased region" description="Basic residues" evidence="1">
    <location>
        <begin position="57"/>
        <end position="69"/>
    </location>
</feature>
<feature type="compositionally biased region" description="Polar residues" evidence="1">
    <location>
        <begin position="1"/>
        <end position="12"/>
    </location>
</feature>
<gene>
    <name evidence="2" type="ORF">ACFFNX_46845</name>
</gene>
<name>A0ABV5YYE6_9ACTN</name>
<evidence type="ECO:0000313" key="2">
    <source>
        <dbReference type="EMBL" id="MFB9839688.1"/>
    </source>
</evidence>
<organism evidence="2 3">
    <name type="scientific">Actinoallomurus acaciae</name>
    <dbReference type="NCBI Taxonomy" id="502577"/>
    <lineage>
        <taxon>Bacteria</taxon>
        <taxon>Bacillati</taxon>
        <taxon>Actinomycetota</taxon>
        <taxon>Actinomycetes</taxon>
        <taxon>Streptosporangiales</taxon>
        <taxon>Thermomonosporaceae</taxon>
        <taxon>Actinoallomurus</taxon>
    </lineage>
</organism>
<reference evidence="2 3" key="1">
    <citation type="submission" date="2024-09" db="EMBL/GenBank/DDBJ databases">
        <authorList>
            <person name="Sun Q."/>
            <person name="Mori K."/>
        </authorList>
    </citation>
    <scope>NUCLEOTIDE SEQUENCE [LARGE SCALE GENOMIC DNA]</scope>
    <source>
        <strain evidence="2 3">TBRC 0563</strain>
    </source>
</reference>
<protein>
    <recommendedName>
        <fullName evidence="4">HIRAN domain-containing protein</fullName>
    </recommendedName>
</protein>
<dbReference type="RefSeq" id="WP_378212855.1">
    <property type="nucleotide sequence ID" value="NZ_JBHLZP010000782.1"/>
</dbReference>
<evidence type="ECO:0008006" key="4">
    <source>
        <dbReference type="Google" id="ProtNLM"/>
    </source>
</evidence>
<proteinExistence type="predicted"/>
<dbReference type="EMBL" id="JBHLZP010000782">
    <property type="protein sequence ID" value="MFB9839688.1"/>
    <property type="molecule type" value="Genomic_DNA"/>
</dbReference>